<proteinExistence type="predicted"/>
<organism evidence="1 2">
    <name type="scientific">Pseudomonas phage vB_PaeS_SCUT-S3</name>
    <dbReference type="NCBI Taxonomy" id="2382122"/>
    <lineage>
        <taxon>Viruses</taxon>
        <taxon>Duplodnaviria</taxon>
        <taxon>Heunggongvirae</taxon>
        <taxon>Uroviricota</taxon>
        <taxon>Caudoviricetes</taxon>
        <taxon>Jondennisvirinae</taxon>
        <taxon>Septimatrevirus</taxon>
        <taxon>Septimatrevirus SCUTS3</taxon>
    </lineage>
</organism>
<evidence type="ECO:0000313" key="2">
    <source>
        <dbReference type="Proteomes" id="UP000278799"/>
    </source>
</evidence>
<dbReference type="Proteomes" id="UP000278799">
    <property type="component" value="Segment"/>
</dbReference>
<gene>
    <name evidence="1" type="ORF">S3_057</name>
</gene>
<protein>
    <submittedName>
        <fullName evidence="1">Uncharacterized protein</fullName>
    </submittedName>
</protein>
<name>A0A3Q8KUJ5_9CAUD</name>
<sequence length="60" mass="7111">MELSTLEIVLIVVSVTETAVSAYAWRKWKKKLDEERKLYEDKRKEYESLIQSLPIGRNLL</sequence>
<keyword evidence="2" id="KW-1185">Reference proteome</keyword>
<evidence type="ECO:0000313" key="1">
    <source>
        <dbReference type="EMBL" id="AZF90062.1"/>
    </source>
</evidence>
<accession>A0A3Q8KUJ5</accession>
<dbReference type="EMBL" id="MK165657">
    <property type="protein sequence ID" value="AZF90062.1"/>
    <property type="molecule type" value="Genomic_DNA"/>
</dbReference>
<reference evidence="1 2" key="1">
    <citation type="submission" date="2018-11" db="EMBL/GenBank/DDBJ databases">
        <authorList>
            <person name="Lin Z."/>
            <person name="Wang T."/>
            <person name="Guo Y."/>
        </authorList>
    </citation>
    <scope>NUCLEOTIDE SEQUENCE [LARGE SCALE GENOMIC DNA]</scope>
</reference>